<dbReference type="GO" id="GO:0097730">
    <property type="term" value="C:non-motile cilium"/>
    <property type="evidence" value="ECO:0007669"/>
    <property type="project" value="TreeGrafter"/>
</dbReference>
<reference evidence="4" key="1">
    <citation type="submission" date="2015-11" db="EMBL/GenBank/DDBJ databases">
        <title>De novo transcriptome assembly of four potential Pierce s Disease insect vectors from Arizona vineyards.</title>
        <authorList>
            <person name="Tassone E.E."/>
        </authorList>
    </citation>
    <scope>NUCLEOTIDE SEQUENCE</scope>
</reference>
<evidence type="ECO:0000256" key="1">
    <source>
        <dbReference type="ARBA" id="ARBA00022574"/>
    </source>
</evidence>
<dbReference type="GO" id="GO:0035721">
    <property type="term" value="P:intraciliary retrograde transport"/>
    <property type="evidence" value="ECO:0007669"/>
    <property type="project" value="TreeGrafter"/>
</dbReference>
<feature type="domain" description="IFT122 second beta-propeller" evidence="3">
    <location>
        <begin position="1"/>
        <end position="124"/>
    </location>
</feature>
<sequence length="131" mass="14072">MESPIRYIKVIGGPGGREGLLLGLLSGQVLKIFLDNAFPVPLVRTGSGVRCLDLSASRRQLAVVDEGGLCSVYNTVTHQLMYSEPGANSAAWNSSCEDMLCFSGNNSLSIKAADFPLHQQKLMVGVQNINF</sequence>
<keyword evidence="1" id="KW-0853">WD repeat</keyword>
<evidence type="ECO:0000256" key="2">
    <source>
        <dbReference type="ARBA" id="ARBA00022737"/>
    </source>
</evidence>
<proteinExistence type="predicted"/>
<dbReference type="SUPFAM" id="SSF69322">
    <property type="entry name" value="Tricorn protease domain 2"/>
    <property type="match status" value="1"/>
</dbReference>
<dbReference type="PANTHER" id="PTHR12764">
    <property type="entry name" value="WD REPEAT DOMAIN-RELATED"/>
    <property type="match status" value="1"/>
</dbReference>
<keyword evidence="2" id="KW-0677">Repeat</keyword>
<dbReference type="AlphaFoldDB" id="A0A1B6LVE4"/>
<dbReference type="Pfam" id="PF23377">
    <property type="entry name" value="Beta-prop_IFT122_2nd"/>
    <property type="match status" value="1"/>
</dbReference>
<dbReference type="InterPro" id="IPR039857">
    <property type="entry name" value="Ift122/121"/>
</dbReference>
<gene>
    <name evidence="4" type="ORF">g.14012</name>
</gene>
<organism evidence="4">
    <name type="scientific">Graphocephala atropunctata</name>
    <dbReference type="NCBI Taxonomy" id="36148"/>
    <lineage>
        <taxon>Eukaryota</taxon>
        <taxon>Metazoa</taxon>
        <taxon>Ecdysozoa</taxon>
        <taxon>Arthropoda</taxon>
        <taxon>Hexapoda</taxon>
        <taxon>Insecta</taxon>
        <taxon>Pterygota</taxon>
        <taxon>Neoptera</taxon>
        <taxon>Paraneoptera</taxon>
        <taxon>Hemiptera</taxon>
        <taxon>Auchenorrhyncha</taxon>
        <taxon>Membracoidea</taxon>
        <taxon>Cicadellidae</taxon>
        <taxon>Cicadellinae</taxon>
        <taxon>Cicadellini</taxon>
        <taxon>Graphocephala</taxon>
    </lineage>
</organism>
<dbReference type="GO" id="GO:1905515">
    <property type="term" value="P:non-motile cilium assembly"/>
    <property type="evidence" value="ECO:0007669"/>
    <property type="project" value="TreeGrafter"/>
</dbReference>
<dbReference type="PANTHER" id="PTHR12764:SF4">
    <property type="entry name" value="INTRAFLAGELLAR TRANSPORT PROTEIN 122 HOMOLOG"/>
    <property type="match status" value="1"/>
</dbReference>
<dbReference type="InterPro" id="IPR056152">
    <property type="entry name" value="Beta-prop_IFT122_2nd"/>
</dbReference>
<protein>
    <recommendedName>
        <fullName evidence="3">IFT122 second beta-propeller domain-containing protein</fullName>
    </recommendedName>
</protein>
<evidence type="ECO:0000259" key="3">
    <source>
        <dbReference type="Pfam" id="PF23377"/>
    </source>
</evidence>
<evidence type="ECO:0000313" key="4">
    <source>
        <dbReference type="EMBL" id="JAT27629.1"/>
    </source>
</evidence>
<accession>A0A1B6LVE4</accession>
<dbReference type="GO" id="GO:0061512">
    <property type="term" value="P:protein localization to cilium"/>
    <property type="evidence" value="ECO:0007669"/>
    <property type="project" value="TreeGrafter"/>
</dbReference>
<name>A0A1B6LVE4_9HEMI</name>
<dbReference type="EMBL" id="GEBQ01012348">
    <property type="protein sequence ID" value="JAT27629.1"/>
    <property type="molecule type" value="Transcribed_RNA"/>
</dbReference>
<dbReference type="GO" id="GO:0030991">
    <property type="term" value="C:intraciliary transport particle A"/>
    <property type="evidence" value="ECO:0007669"/>
    <property type="project" value="TreeGrafter"/>
</dbReference>